<reference evidence="1" key="3">
    <citation type="journal article" date="2004" name="Mol. Biol. (Mosk.)">
        <title>The replication system of plasmids from Bacillus subtilis environmental isolates.</title>
        <authorList>
            <person name="Lagodich A.V."/>
            <person name="Shtaniuk Iu.V."/>
            <person name="Prozorov A.A."/>
            <person name="Titok M.A."/>
        </authorList>
    </citation>
    <scope>NUCLEOTIDE SEQUENCE</scope>
    <source>
        <strain evidence="1">72</strain>
        <plasmid evidence="1">pBS72</plasmid>
    </source>
</reference>
<accession>A0A1J0AKU1</accession>
<keyword evidence="1" id="KW-0614">Plasmid</keyword>
<evidence type="ECO:0008006" key="2">
    <source>
        <dbReference type="Google" id="ProtNLM"/>
    </source>
</evidence>
<dbReference type="EMBL" id="KX711616">
    <property type="protein sequence ID" value="APB62363.1"/>
    <property type="molecule type" value="Genomic_DNA"/>
</dbReference>
<dbReference type="RefSeq" id="WP_041334262.1">
    <property type="nucleotide sequence ID" value="NZ_KX711616.1"/>
</dbReference>
<reference evidence="1" key="2">
    <citation type="journal article" date="2003" name="Plasmid">
        <title>Bacillus subtilis soil isolates: plasmid replicon analysis and construction of a new theta-replicating vector.</title>
        <authorList>
            <person name="Titok M.A."/>
            <person name="Chapuis J."/>
            <person name="Selezneva Y.V."/>
            <person name="Lagodich A.V."/>
            <person name="Prokulevich V.A."/>
            <person name="Ehrlich S.D."/>
            <person name="Janniere L."/>
        </authorList>
    </citation>
    <scope>NUCLEOTIDE SEQUENCE</scope>
    <source>
        <strain evidence="1">72</strain>
        <plasmid evidence="1">pBS72</plasmid>
    </source>
</reference>
<sequence length="69" mass="8264">MRLTLEKRNNELDYTELITVFSPKIKKSLKNTAAQEQEDLEQEIKIKIYEKMMLLQQIQAPGFFEFLKK</sequence>
<geneLocation type="plasmid" evidence="1">
    <name>pBS72</name>
</geneLocation>
<organism evidence="1">
    <name type="scientific">Bacillus subtilis</name>
    <dbReference type="NCBI Taxonomy" id="1423"/>
    <lineage>
        <taxon>Bacteria</taxon>
        <taxon>Bacillati</taxon>
        <taxon>Bacillota</taxon>
        <taxon>Bacilli</taxon>
        <taxon>Bacillales</taxon>
        <taxon>Bacillaceae</taxon>
        <taxon>Bacillus</taxon>
    </lineage>
</organism>
<protein>
    <recommendedName>
        <fullName evidence="2">Helix-turn-helix conjugative transposon-like domain-containing protein</fullName>
    </recommendedName>
</protein>
<gene>
    <name evidence="1" type="ORF">pBS72_0940</name>
</gene>
<name>A0A1J0AKU1_BACIU</name>
<reference evidence="1" key="5">
    <citation type="submission" date="2016-08" db="EMBL/GenBank/DDBJ databases">
        <authorList>
            <person name="Satsunkevich N.E."/>
            <person name="Valentovich L.N."/>
            <person name="Kolomiets E.I."/>
            <person name="Titok M.A."/>
        </authorList>
    </citation>
    <scope>NUCLEOTIDE SEQUENCE</scope>
    <source>
        <strain evidence="1">72</strain>
        <plasmid evidence="1">pBS72</plasmid>
    </source>
</reference>
<evidence type="ECO:0000313" key="1">
    <source>
        <dbReference type="EMBL" id="APB62363.1"/>
    </source>
</evidence>
<proteinExistence type="predicted"/>
<dbReference type="AlphaFoldDB" id="A0A1J0AKU1"/>
<reference evidence="1" key="1">
    <citation type="journal article" date="2002" name="Mikrobiologiia">
        <title>Soil strain of Bacillus subtilis harboring a large plasmid that mediates high-frequency conjugal mobilization.</title>
        <authorList>
            <person name="Lotareva O.V."/>
            <person name="Poluektova E.U."/>
            <person name="Titok M.A."/>
            <person name="Prozorov A.A."/>
        </authorList>
    </citation>
    <scope>NUCLEOTIDE SEQUENCE</scope>
    <source>
        <strain evidence="1">72</strain>
        <plasmid evidence="1">pBS72</plasmid>
    </source>
</reference>
<reference evidence="1" key="4">
    <citation type="journal article" date="2006" name="Microbiology">
        <title>The replicative polymerases PolC and DnaE are required for theta replication of the Bacillus subtilis plasmid pBS72.</title>
        <authorList>
            <person name="Titok M."/>
            <person name="Suski C."/>
            <person name="Dalmais B."/>
            <person name="Ehrlich S.D."/>
            <person name="Janniere L."/>
        </authorList>
    </citation>
    <scope>NUCLEOTIDE SEQUENCE</scope>
    <source>
        <strain evidence="1">72</strain>
        <plasmid evidence="1">pBS72</plasmid>
    </source>
</reference>